<feature type="domain" description="Nudix hydrolase" evidence="18">
    <location>
        <begin position="9"/>
        <end position="135"/>
    </location>
</feature>
<dbReference type="Gene3D" id="3.90.79.10">
    <property type="entry name" value="Nucleoside Triphosphate Pyrophosphohydrolase"/>
    <property type="match status" value="1"/>
</dbReference>
<comment type="caution">
    <text evidence="19">The sequence shown here is derived from an EMBL/GenBank/DDBJ whole genome shotgun (WGS) entry which is preliminary data.</text>
</comment>
<evidence type="ECO:0000256" key="17">
    <source>
        <dbReference type="RuleBase" id="RU003476"/>
    </source>
</evidence>
<dbReference type="CDD" id="cd03425">
    <property type="entry name" value="NUDIX_MutT_NudA_like"/>
    <property type="match status" value="1"/>
</dbReference>
<dbReference type="GO" id="GO:0044716">
    <property type="term" value="F:8-oxo-GDP phosphatase activity"/>
    <property type="evidence" value="ECO:0007669"/>
    <property type="project" value="TreeGrafter"/>
</dbReference>
<dbReference type="PANTHER" id="PTHR47707:SF1">
    <property type="entry name" value="NUDIX HYDROLASE FAMILY PROTEIN"/>
    <property type="match status" value="1"/>
</dbReference>
<keyword evidence="4" id="KW-0235">DNA replication</keyword>
<dbReference type="GO" id="GO:0044715">
    <property type="term" value="F:8-oxo-dGDP phosphatase activity"/>
    <property type="evidence" value="ECO:0007669"/>
    <property type="project" value="TreeGrafter"/>
</dbReference>
<keyword evidence="5" id="KW-0479">Metal-binding</keyword>
<evidence type="ECO:0000256" key="1">
    <source>
        <dbReference type="ARBA" id="ARBA00001946"/>
    </source>
</evidence>
<name>A0A7W7Y7H9_9BACT</name>
<evidence type="ECO:0000256" key="8">
    <source>
        <dbReference type="ARBA" id="ARBA00022842"/>
    </source>
</evidence>
<keyword evidence="20" id="KW-1185">Reference proteome</keyword>
<keyword evidence="6" id="KW-0227">DNA damage</keyword>
<keyword evidence="7 17" id="KW-0378">Hydrolase</keyword>
<comment type="catalytic activity">
    <reaction evidence="10">
        <text>8-oxo-dGTP + H2O = 8-oxo-dGMP + diphosphate + H(+)</text>
        <dbReference type="Rhea" id="RHEA:31575"/>
        <dbReference type="ChEBI" id="CHEBI:15377"/>
        <dbReference type="ChEBI" id="CHEBI:15378"/>
        <dbReference type="ChEBI" id="CHEBI:33019"/>
        <dbReference type="ChEBI" id="CHEBI:63224"/>
        <dbReference type="ChEBI" id="CHEBI:77896"/>
        <dbReference type="EC" id="3.6.1.55"/>
    </reaction>
</comment>
<keyword evidence="9" id="KW-0234">DNA repair</keyword>
<evidence type="ECO:0000256" key="3">
    <source>
        <dbReference type="ARBA" id="ARBA00022457"/>
    </source>
</evidence>
<evidence type="ECO:0000256" key="2">
    <source>
        <dbReference type="ARBA" id="ARBA00005582"/>
    </source>
</evidence>
<evidence type="ECO:0000259" key="18">
    <source>
        <dbReference type="PROSITE" id="PS51462"/>
    </source>
</evidence>
<evidence type="ECO:0000313" key="20">
    <source>
        <dbReference type="Proteomes" id="UP000590740"/>
    </source>
</evidence>
<gene>
    <name evidence="19" type="ORF">HNQ65_000598</name>
</gene>
<evidence type="ECO:0000256" key="16">
    <source>
        <dbReference type="ARBA" id="ARBA00042798"/>
    </source>
</evidence>
<comment type="catalytic activity">
    <reaction evidence="11">
        <text>8-oxo-GTP + H2O = 8-oxo-GMP + diphosphate + H(+)</text>
        <dbReference type="Rhea" id="RHEA:67616"/>
        <dbReference type="ChEBI" id="CHEBI:15377"/>
        <dbReference type="ChEBI" id="CHEBI:15378"/>
        <dbReference type="ChEBI" id="CHEBI:33019"/>
        <dbReference type="ChEBI" id="CHEBI:143553"/>
        <dbReference type="ChEBI" id="CHEBI:145694"/>
    </reaction>
</comment>
<dbReference type="AlphaFoldDB" id="A0A7W7Y7H9"/>
<accession>A0A7W7Y7H9</accession>
<comment type="cofactor">
    <cofactor evidence="1">
        <name>Mg(2+)</name>
        <dbReference type="ChEBI" id="CHEBI:18420"/>
    </cofactor>
</comment>
<evidence type="ECO:0000256" key="10">
    <source>
        <dbReference type="ARBA" id="ARBA00035861"/>
    </source>
</evidence>
<dbReference type="PROSITE" id="PS00893">
    <property type="entry name" value="NUDIX_BOX"/>
    <property type="match status" value="1"/>
</dbReference>
<keyword evidence="8" id="KW-0460">Magnesium</keyword>
<dbReference type="InterPro" id="IPR020476">
    <property type="entry name" value="Nudix_hydrolase"/>
</dbReference>
<dbReference type="GO" id="GO:0008413">
    <property type="term" value="F:8-oxo-7,8-dihydroguanosine triphosphate pyrophosphatase activity"/>
    <property type="evidence" value="ECO:0007669"/>
    <property type="project" value="TreeGrafter"/>
</dbReference>
<evidence type="ECO:0000256" key="15">
    <source>
        <dbReference type="ARBA" id="ARBA00041979"/>
    </source>
</evidence>
<dbReference type="EMBL" id="JACHIG010000001">
    <property type="protein sequence ID" value="MBB5031044.1"/>
    <property type="molecule type" value="Genomic_DNA"/>
</dbReference>
<dbReference type="Pfam" id="PF00293">
    <property type="entry name" value="NUDIX"/>
    <property type="match status" value="1"/>
</dbReference>
<dbReference type="PROSITE" id="PS51462">
    <property type="entry name" value="NUDIX"/>
    <property type="match status" value="1"/>
</dbReference>
<dbReference type="InterPro" id="IPR020084">
    <property type="entry name" value="NUDIX_hydrolase_CS"/>
</dbReference>
<dbReference type="PANTHER" id="PTHR47707">
    <property type="entry name" value="8-OXO-DGTP DIPHOSPHATASE"/>
    <property type="match status" value="1"/>
</dbReference>
<dbReference type="GO" id="GO:0046872">
    <property type="term" value="F:metal ion binding"/>
    <property type="evidence" value="ECO:0007669"/>
    <property type="project" value="UniProtKB-KW"/>
</dbReference>
<reference evidence="19 20" key="1">
    <citation type="submission" date="2020-08" db="EMBL/GenBank/DDBJ databases">
        <title>Genomic Encyclopedia of Type Strains, Phase IV (KMG-IV): sequencing the most valuable type-strain genomes for metagenomic binning, comparative biology and taxonomic classification.</title>
        <authorList>
            <person name="Goeker M."/>
        </authorList>
    </citation>
    <scope>NUCLEOTIDE SEQUENCE [LARGE SCALE GENOMIC DNA]</scope>
    <source>
        <strain evidence="19 20">DSM 12252</strain>
    </source>
</reference>
<dbReference type="InterPro" id="IPR000086">
    <property type="entry name" value="NUDIX_hydrolase_dom"/>
</dbReference>
<evidence type="ECO:0000256" key="5">
    <source>
        <dbReference type="ARBA" id="ARBA00022723"/>
    </source>
</evidence>
<evidence type="ECO:0000256" key="9">
    <source>
        <dbReference type="ARBA" id="ARBA00023204"/>
    </source>
</evidence>
<dbReference type="SUPFAM" id="SSF55811">
    <property type="entry name" value="Nudix"/>
    <property type="match status" value="1"/>
</dbReference>
<evidence type="ECO:0000313" key="19">
    <source>
        <dbReference type="EMBL" id="MBB5031044.1"/>
    </source>
</evidence>
<keyword evidence="3" id="KW-0515">Mutator protein</keyword>
<dbReference type="EC" id="3.6.1.55" evidence="12"/>
<dbReference type="GO" id="GO:0006260">
    <property type="term" value="P:DNA replication"/>
    <property type="evidence" value="ECO:0007669"/>
    <property type="project" value="UniProtKB-KW"/>
</dbReference>
<sequence length="135" mass="14696">MNATPALPAPVPVVCAVIIRGGRIMLAQRPPGKKLGGLWEFPGGKVEPGEAPEAALHRELQEELGCSVRITQALAPFVHAYDWGSIKLIPFVCELAKGSTEPHPHEHTALVWVEHEELLRYDLAPADVPVVEMLD</sequence>
<evidence type="ECO:0000256" key="7">
    <source>
        <dbReference type="ARBA" id="ARBA00022801"/>
    </source>
</evidence>
<dbReference type="RefSeq" id="WP_184337986.1">
    <property type="nucleotide sequence ID" value="NZ_JACHIG010000001.1"/>
</dbReference>
<dbReference type="InterPro" id="IPR047127">
    <property type="entry name" value="MutT-like"/>
</dbReference>
<evidence type="ECO:0000256" key="6">
    <source>
        <dbReference type="ARBA" id="ARBA00022763"/>
    </source>
</evidence>
<proteinExistence type="inferred from homology"/>
<dbReference type="GO" id="GO:0035539">
    <property type="term" value="F:8-oxo-7,8-dihydrodeoxyguanosine triphosphate pyrophosphatase activity"/>
    <property type="evidence" value="ECO:0007669"/>
    <property type="project" value="UniProtKB-EC"/>
</dbReference>
<dbReference type="PRINTS" id="PR00502">
    <property type="entry name" value="NUDIXFAMILY"/>
</dbReference>
<dbReference type="GO" id="GO:0006281">
    <property type="term" value="P:DNA repair"/>
    <property type="evidence" value="ECO:0007669"/>
    <property type="project" value="UniProtKB-KW"/>
</dbReference>
<evidence type="ECO:0000256" key="13">
    <source>
        <dbReference type="ARBA" id="ARBA00040794"/>
    </source>
</evidence>
<evidence type="ECO:0000256" key="14">
    <source>
        <dbReference type="ARBA" id="ARBA00041592"/>
    </source>
</evidence>
<evidence type="ECO:0000256" key="11">
    <source>
        <dbReference type="ARBA" id="ARBA00036904"/>
    </source>
</evidence>
<dbReference type="InterPro" id="IPR015797">
    <property type="entry name" value="NUDIX_hydrolase-like_dom_sf"/>
</dbReference>
<evidence type="ECO:0000256" key="12">
    <source>
        <dbReference type="ARBA" id="ARBA00038905"/>
    </source>
</evidence>
<dbReference type="Proteomes" id="UP000590740">
    <property type="component" value="Unassembled WGS sequence"/>
</dbReference>
<evidence type="ECO:0000256" key="4">
    <source>
        <dbReference type="ARBA" id="ARBA00022705"/>
    </source>
</evidence>
<organism evidence="19 20">
    <name type="scientific">Prosthecobacter vanneervenii</name>
    <dbReference type="NCBI Taxonomy" id="48466"/>
    <lineage>
        <taxon>Bacteria</taxon>
        <taxon>Pseudomonadati</taxon>
        <taxon>Verrucomicrobiota</taxon>
        <taxon>Verrucomicrobiia</taxon>
        <taxon>Verrucomicrobiales</taxon>
        <taxon>Verrucomicrobiaceae</taxon>
        <taxon>Prosthecobacter</taxon>
    </lineage>
</organism>
<comment type="similarity">
    <text evidence="2 17">Belongs to the Nudix hydrolase family.</text>
</comment>
<protein>
    <recommendedName>
        <fullName evidence="13">8-oxo-dGTP diphosphatase</fullName>
        <ecNumber evidence="12">3.6.1.55</ecNumber>
    </recommendedName>
    <alternativeName>
        <fullName evidence="16">7,8-dihydro-8-oxoguanine-triphosphatase</fullName>
    </alternativeName>
    <alternativeName>
        <fullName evidence="15">Mutator protein MutT</fullName>
    </alternativeName>
    <alternativeName>
        <fullName evidence="14">dGTP pyrophosphohydrolase</fullName>
    </alternativeName>
</protein>